<dbReference type="AlphaFoldDB" id="A0A7W2FCG2"/>
<comment type="caution">
    <text evidence="1">The sequence shown here is derived from an EMBL/GenBank/DDBJ whole genome shotgun (WGS) entry which is preliminary data.</text>
</comment>
<reference evidence="1 2" key="1">
    <citation type="submission" date="2020-07" db="EMBL/GenBank/DDBJ databases">
        <title>Novel species isolated from subtropical streams in China.</title>
        <authorList>
            <person name="Lu H."/>
        </authorList>
    </citation>
    <scope>NUCLEOTIDE SEQUENCE [LARGE SCALE GENOMIC DNA]</scope>
    <source>
        <strain evidence="1 2">LX47W</strain>
    </source>
</reference>
<organism evidence="1 2">
    <name type="scientific">Rugamonas apoptosis</name>
    <dbReference type="NCBI Taxonomy" id="2758570"/>
    <lineage>
        <taxon>Bacteria</taxon>
        <taxon>Pseudomonadati</taxon>
        <taxon>Pseudomonadota</taxon>
        <taxon>Betaproteobacteria</taxon>
        <taxon>Burkholderiales</taxon>
        <taxon>Oxalobacteraceae</taxon>
        <taxon>Telluria group</taxon>
        <taxon>Rugamonas</taxon>
    </lineage>
</organism>
<gene>
    <name evidence="1" type="ORF">H3H39_19165</name>
</gene>
<sequence>MPNPFWHQTSVFCGNDQGRQVFKVGYQGLGGDGDNFRMAQEIGLRYCREIYAQQGVVGKIRMSNLIKKNHAQDALDAQPARHERIITAATVMSDSEKNELGVWEQAHATGDGHYTTSDWPGWDAVINRISH</sequence>
<dbReference type="RefSeq" id="WP_182155464.1">
    <property type="nucleotide sequence ID" value="NZ_JACEZU010000009.1"/>
</dbReference>
<dbReference type="EMBL" id="JACEZU010000009">
    <property type="protein sequence ID" value="MBA5689167.1"/>
    <property type="molecule type" value="Genomic_DNA"/>
</dbReference>
<accession>A0A7W2FCG2</accession>
<name>A0A7W2FCG2_9BURK</name>
<keyword evidence="2" id="KW-1185">Reference proteome</keyword>
<proteinExistence type="predicted"/>
<evidence type="ECO:0000313" key="2">
    <source>
        <dbReference type="Proteomes" id="UP000573499"/>
    </source>
</evidence>
<protein>
    <submittedName>
        <fullName evidence="1">Uncharacterized protein</fullName>
    </submittedName>
</protein>
<evidence type="ECO:0000313" key="1">
    <source>
        <dbReference type="EMBL" id="MBA5689167.1"/>
    </source>
</evidence>
<dbReference type="Proteomes" id="UP000573499">
    <property type="component" value="Unassembled WGS sequence"/>
</dbReference>